<evidence type="ECO:0000256" key="4">
    <source>
        <dbReference type="ARBA" id="ARBA00022737"/>
    </source>
</evidence>
<gene>
    <name evidence="10" type="ORF">GHT06_019734</name>
</gene>
<comment type="caution">
    <text evidence="10">The sequence shown here is derived from an EMBL/GenBank/DDBJ whole genome shotgun (WGS) entry which is preliminary data.</text>
</comment>
<keyword evidence="5" id="KW-0472">Membrane</keyword>
<dbReference type="InterPro" id="IPR036179">
    <property type="entry name" value="Ig-like_dom_sf"/>
</dbReference>
<dbReference type="InterPro" id="IPR051170">
    <property type="entry name" value="Neural/epithelial_adhesion"/>
</dbReference>
<keyword evidence="4" id="KW-0677">Repeat</keyword>
<dbReference type="SMART" id="SM00408">
    <property type="entry name" value="IGc2"/>
    <property type="match status" value="2"/>
</dbReference>
<evidence type="ECO:0000256" key="6">
    <source>
        <dbReference type="ARBA" id="ARBA00023157"/>
    </source>
</evidence>
<feature type="domain" description="Ig-like" evidence="9">
    <location>
        <begin position="401"/>
        <end position="484"/>
    </location>
</feature>
<dbReference type="InterPro" id="IPR003598">
    <property type="entry name" value="Ig_sub2"/>
</dbReference>
<evidence type="ECO:0000256" key="1">
    <source>
        <dbReference type="ARBA" id="ARBA00004236"/>
    </source>
</evidence>
<dbReference type="SUPFAM" id="SSF48726">
    <property type="entry name" value="Immunoglobulin"/>
    <property type="match status" value="2"/>
</dbReference>
<dbReference type="PANTHER" id="PTHR12231:SF105">
    <property type="entry name" value="LACHESIN-LIKE PROTEIN"/>
    <property type="match status" value="1"/>
</dbReference>
<keyword evidence="3" id="KW-0732">Signal</keyword>
<evidence type="ECO:0000313" key="10">
    <source>
        <dbReference type="EMBL" id="KAI9554461.1"/>
    </source>
</evidence>
<keyword evidence="6" id="KW-1015">Disulfide bond</keyword>
<evidence type="ECO:0000256" key="8">
    <source>
        <dbReference type="ARBA" id="ARBA00023319"/>
    </source>
</evidence>
<dbReference type="GO" id="GO:0043005">
    <property type="term" value="C:neuron projection"/>
    <property type="evidence" value="ECO:0007669"/>
    <property type="project" value="TreeGrafter"/>
</dbReference>
<proteinExistence type="predicted"/>
<organism evidence="10 11">
    <name type="scientific">Daphnia sinensis</name>
    <dbReference type="NCBI Taxonomy" id="1820382"/>
    <lineage>
        <taxon>Eukaryota</taxon>
        <taxon>Metazoa</taxon>
        <taxon>Ecdysozoa</taxon>
        <taxon>Arthropoda</taxon>
        <taxon>Crustacea</taxon>
        <taxon>Branchiopoda</taxon>
        <taxon>Diplostraca</taxon>
        <taxon>Cladocera</taxon>
        <taxon>Anomopoda</taxon>
        <taxon>Daphniidae</taxon>
        <taxon>Daphnia</taxon>
        <taxon>Daphnia similis group</taxon>
    </lineage>
</organism>
<reference evidence="10 11" key="1">
    <citation type="submission" date="2022-05" db="EMBL/GenBank/DDBJ databases">
        <title>A multi-omics perspective on studying reproductive biology in Daphnia sinensis.</title>
        <authorList>
            <person name="Jia J."/>
        </authorList>
    </citation>
    <scope>NUCLEOTIDE SEQUENCE [LARGE SCALE GENOMIC DNA]</scope>
    <source>
        <strain evidence="10 11">WSL</strain>
    </source>
</reference>
<dbReference type="Gene3D" id="2.60.40.10">
    <property type="entry name" value="Immunoglobulins"/>
    <property type="match status" value="2"/>
</dbReference>
<comment type="subcellular location">
    <subcellularLocation>
        <location evidence="1">Cell membrane</location>
    </subcellularLocation>
</comment>
<dbReference type="InterPro" id="IPR007110">
    <property type="entry name" value="Ig-like_dom"/>
</dbReference>
<keyword evidence="7" id="KW-0325">Glycoprotein</keyword>
<keyword evidence="11" id="KW-1185">Reference proteome</keyword>
<evidence type="ECO:0000256" key="7">
    <source>
        <dbReference type="ARBA" id="ARBA00023180"/>
    </source>
</evidence>
<evidence type="ECO:0000256" key="2">
    <source>
        <dbReference type="ARBA" id="ARBA00022475"/>
    </source>
</evidence>
<dbReference type="EMBL" id="WJBH02000008">
    <property type="protein sequence ID" value="KAI9554461.1"/>
    <property type="molecule type" value="Genomic_DNA"/>
</dbReference>
<dbReference type="PROSITE" id="PS50835">
    <property type="entry name" value="IG_LIKE"/>
    <property type="match status" value="1"/>
</dbReference>
<dbReference type="SMART" id="SM00409">
    <property type="entry name" value="IG"/>
    <property type="match status" value="2"/>
</dbReference>
<accession>A0AAD5PNW4</accession>
<dbReference type="AlphaFoldDB" id="A0AAD5PNW4"/>
<keyword evidence="8" id="KW-0393">Immunoglobulin domain</keyword>
<evidence type="ECO:0000256" key="3">
    <source>
        <dbReference type="ARBA" id="ARBA00022729"/>
    </source>
</evidence>
<dbReference type="Proteomes" id="UP000820818">
    <property type="component" value="Linkage Group LG8"/>
</dbReference>
<keyword evidence="2" id="KW-1003">Cell membrane</keyword>
<dbReference type="InterPro" id="IPR013151">
    <property type="entry name" value="Immunoglobulin_dom"/>
</dbReference>
<protein>
    <recommendedName>
        <fullName evidence="9">Ig-like domain-containing protein</fullName>
    </recommendedName>
</protein>
<dbReference type="Pfam" id="PF00047">
    <property type="entry name" value="ig"/>
    <property type="match status" value="1"/>
</dbReference>
<evidence type="ECO:0000313" key="11">
    <source>
        <dbReference type="Proteomes" id="UP000820818"/>
    </source>
</evidence>
<evidence type="ECO:0000259" key="9">
    <source>
        <dbReference type="PROSITE" id="PS50835"/>
    </source>
</evidence>
<dbReference type="GO" id="GO:0005886">
    <property type="term" value="C:plasma membrane"/>
    <property type="evidence" value="ECO:0007669"/>
    <property type="project" value="UniProtKB-SubCell"/>
</dbReference>
<dbReference type="PANTHER" id="PTHR12231">
    <property type="entry name" value="CTX-RELATED TYPE I TRANSMEMBRANE PROTEIN"/>
    <property type="match status" value="1"/>
</dbReference>
<sequence length="484" mass="55237">MDCKLMELSIFLEELKMKRDQVAQLDLELSRLNLGLIEKESELHAKTAYCRQLELKLAKSNQEIKKMNDDFGALTKSHQQETSRQEAAILDYAEKLRKVQMEKQCLTLKSSHFEKEIKEVYGHVRTVVNGLPKLHSQLESLAECLQALENKQLKLIETCEMIQVYASRIQKEAEGKWKIARESRANQNELEKKLCATEAQLRTVEGDLGKSDTAGLLRKQKESLSHQLEMSKQREDKLRLDLGREREEKLDLQRKHEQLLFNLQPPCICFVASATLNRAFLHEEERWSMFVGQMPNVTVSTGREAVFTCIIDNVYNFKVAFLRVDTQTILAIDDTVITRSARVTVRHSIDKDERLSTGQRKTWQLYLKDVTPSDAGGYMCQLNNFEPMVSQVAYLHVTVPPDILVNESSSDLTIKEGGNATLKCSAIGYPEPNITWRREDYQPIDMNQSVGVVEGSILNLVGVHRRQMAAYLCIASNGIPPPVR</sequence>
<dbReference type="InterPro" id="IPR013783">
    <property type="entry name" value="Ig-like_fold"/>
</dbReference>
<evidence type="ECO:0000256" key="5">
    <source>
        <dbReference type="ARBA" id="ARBA00023136"/>
    </source>
</evidence>
<dbReference type="FunFam" id="2.60.40.10:FF:000328">
    <property type="entry name" value="CLUMA_CG000981, isoform A"/>
    <property type="match status" value="1"/>
</dbReference>
<dbReference type="InterPro" id="IPR003599">
    <property type="entry name" value="Ig_sub"/>
</dbReference>
<dbReference type="Pfam" id="PF13927">
    <property type="entry name" value="Ig_3"/>
    <property type="match status" value="1"/>
</dbReference>
<name>A0AAD5PNW4_9CRUS</name>